<reference evidence="3" key="1">
    <citation type="submission" date="2017-10" db="EMBL/GenBank/DDBJ databases">
        <authorList>
            <person name="Frank J."/>
        </authorList>
    </citation>
    <scope>NUCLEOTIDE SEQUENCE [LARGE SCALE GENOMIC DNA]</scope>
</reference>
<protein>
    <submittedName>
        <fullName evidence="2">Polymer-forming cytoskeletal</fullName>
    </submittedName>
</protein>
<dbReference type="OrthoDB" id="270819at2"/>
<comment type="similarity">
    <text evidence="1">Belongs to the bactofilin family.</text>
</comment>
<organism evidence="2 3">
    <name type="scientific">Kuenenia stuttgartiensis</name>
    <dbReference type="NCBI Taxonomy" id="174633"/>
    <lineage>
        <taxon>Bacteria</taxon>
        <taxon>Pseudomonadati</taxon>
        <taxon>Planctomycetota</taxon>
        <taxon>Candidatus Brocadiia</taxon>
        <taxon>Candidatus Brocadiales</taxon>
        <taxon>Candidatus Brocadiaceae</taxon>
        <taxon>Candidatus Kuenenia</taxon>
    </lineage>
</organism>
<dbReference type="KEGG" id="kst:KSMBR1_2995"/>
<evidence type="ECO:0000313" key="3">
    <source>
        <dbReference type="Proteomes" id="UP000221734"/>
    </source>
</evidence>
<evidence type="ECO:0000256" key="1">
    <source>
        <dbReference type="ARBA" id="ARBA00044755"/>
    </source>
</evidence>
<name>A0A2C9CI97_KUEST</name>
<dbReference type="AlphaFoldDB" id="A0A2C9CI97"/>
<dbReference type="PANTHER" id="PTHR35024">
    <property type="entry name" value="HYPOTHETICAL CYTOSOLIC PROTEIN"/>
    <property type="match status" value="1"/>
</dbReference>
<dbReference type="RefSeq" id="WP_099326054.1">
    <property type="nucleotide sequence ID" value="NZ_LT934425.1"/>
</dbReference>
<dbReference type="PANTHER" id="PTHR35024:SF4">
    <property type="entry name" value="POLYMER-FORMING CYTOSKELETAL PROTEIN"/>
    <property type="match status" value="1"/>
</dbReference>
<proteinExistence type="inferred from homology"/>
<dbReference type="Proteomes" id="UP000221734">
    <property type="component" value="Chromosome Kuenenia_stuttgartiensis_MBR1"/>
</dbReference>
<keyword evidence="3" id="KW-1185">Reference proteome</keyword>
<sequence>MKFKNNEVPDVIEITCPYCKGCLTVSVYCESILCSHCSRHVNVKEILSPSQKAKSTTVGKREVFCFKCGKGIYADKNAQAVSCIYCYNRNELSDYKVKSILGRNLQTHGTLYLKKKGTIEISNILVGNAFIDGKINGDLTAMGAVEILKHGEVHGTITCRKLIVKKGGIFEGSVRMLQGEARP</sequence>
<dbReference type="Pfam" id="PF04519">
    <property type="entry name" value="Bactofilin"/>
    <property type="match status" value="1"/>
</dbReference>
<dbReference type="InterPro" id="IPR007607">
    <property type="entry name" value="BacA/B"/>
</dbReference>
<dbReference type="EMBL" id="LT934425">
    <property type="protein sequence ID" value="SOH05474.1"/>
    <property type="molecule type" value="Genomic_DNA"/>
</dbReference>
<gene>
    <name evidence="2" type="ORF">KSMBR1_2995</name>
</gene>
<accession>A0A2C9CI97</accession>
<evidence type="ECO:0000313" key="2">
    <source>
        <dbReference type="EMBL" id="SOH05474.1"/>
    </source>
</evidence>